<dbReference type="AlphaFoldDB" id="A0A0F9WTU2"/>
<gene>
    <name evidence="2" type="ORF">THAR02_11336</name>
</gene>
<comment type="caution">
    <text evidence="2">The sequence shown here is derived from an EMBL/GenBank/DDBJ whole genome shotgun (WGS) entry which is preliminary data.</text>
</comment>
<name>A0A0F9WTU2_TRIHA</name>
<feature type="region of interest" description="Disordered" evidence="1">
    <location>
        <begin position="157"/>
        <end position="269"/>
    </location>
</feature>
<dbReference type="EMBL" id="JOKZ01000846">
    <property type="protein sequence ID" value="KKO96560.1"/>
    <property type="molecule type" value="Genomic_DNA"/>
</dbReference>
<evidence type="ECO:0000256" key="1">
    <source>
        <dbReference type="SAM" id="MobiDB-lite"/>
    </source>
</evidence>
<evidence type="ECO:0000313" key="2">
    <source>
        <dbReference type="EMBL" id="KKO96560.1"/>
    </source>
</evidence>
<dbReference type="Proteomes" id="UP000034112">
    <property type="component" value="Unassembled WGS sequence"/>
</dbReference>
<evidence type="ECO:0000313" key="3">
    <source>
        <dbReference type="Proteomes" id="UP000034112"/>
    </source>
</evidence>
<feature type="region of interest" description="Disordered" evidence="1">
    <location>
        <begin position="100"/>
        <end position="127"/>
    </location>
</feature>
<accession>A0A0F9WTU2</accession>
<sequence>LSGTHPTDALIPEEARVRARAKNLPAACRKAPFRESLDTYCYFISFKEDVKLSFKLFNSSLPTENQVQPPQVTQYPRCFKFHNPRNCTRTERYRKYSKPSFRHNNTTANYPSPPQCANYNGPHTADSLKYPARPAIRNREKVQPTKAQLQAIRELGQQEYNKTNPPKPKPAPAPAPNPKGTSDSGTRTGPRLRLPISSSAPLLPHRVPAQKVIVKVDSDKEDPHEGTSPARSAVHVAGPDSEEEGEVAEGDKNILNAPPGTDKPLDVSL</sequence>
<proteinExistence type="predicted"/>
<feature type="compositionally biased region" description="Basic and acidic residues" evidence="1">
    <location>
        <begin position="214"/>
        <end position="225"/>
    </location>
</feature>
<feature type="compositionally biased region" description="Polar residues" evidence="1">
    <location>
        <begin position="102"/>
        <end position="118"/>
    </location>
</feature>
<reference evidence="3" key="1">
    <citation type="journal article" date="2015" name="Genome Announc.">
        <title>Draft whole-genome sequence of the biocontrol agent Trichoderma harzianum T6776.</title>
        <authorList>
            <person name="Baroncelli R."/>
            <person name="Piaggeschi G."/>
            <person name="Fiorini L."/>
            <person name="Bertolini E."/>
            <person name="Zapparata A."/>
            <person name="Pe M.E."/>
            <person name="Sarrocco S."/>
            <person name="Vannacci G."/>
        </authorList>
    </citation>
    <scope>NUCLEOTIDE SEQUENCE [LARGE SCALE GENOMIC DNA]</scope>
    <source>
        <strain evidence="3">T6776</strain>
    </source>
</reference>
<protein>
    <submittedName>
        <fullName evidence="2">Uncharacterized protein</fullName>
    </submittedName>
</protein>
<feature type="compositionally biased region" description="Pro residues" evidence="1">
    <location>
        <begin position="165"/>
        <end position="177"/>
    </location>
</feature>
<feature type="non-terminal residue" evidence="2">
    <location>
        <position position="1"/>
    </location>
</feature>
<organism evidence="2 3">
    <name type="scientific">Trichoderma harzianum</name>
    <name type="common">Hypocrea lixii</name>
    <dbReference type="NCBI Taxonomy" id="5544"/>
    <lineage>
        <taxon>Eukaryota</taxon>
        <taxon>Fungi</taxon>
        <taxon>Dikarya</taxon>
        <taxon>Ascomycota</taxon>
        <taxon>Pezizomycotina</taxon>
        <taxon>Sordariomycetes</taxon>
        <taxon>Hypocreomycetidae</taxon>
        <taxon>Hypocreales</taxon>
        <taxon>Hypocreaceae</taxon>
        <taxon>Trichoderma</taxon>
    </lineage>
</organism>